<evidence type="ECO:0008006" key="5">
    <source>
        <dbReference type="Google" id="ProtNLM"/>
    </source>
</evidence>
<dbReference type="AlphaFoldDB" id="A0A812KZC3"/>
<comment type="caution">
    <text evidence="3">The sequence shown here is derived from an EMBL/GenBank/DDBJ whole genome shotgun (WGS) entry which is preliminary data.</text>
</comment>
<organism evidence="3 4">
    <name type="scientific">Symbiodinium natans</name>
    <dbReference type="NCBI Taxonomy" id="878477"/>
    <lineage>
        <taxon>Eukaryota</taxon>
        <taxon>Sar</taxon>
        <taxon>Alveolata</taxon>
        <taxon>Dinophyceae</taxon>
        <taxon>Suessiales</taxon>
        <taxon>Symbiodiniaceae</taxon>
        <taxon>Symbiodinium</taxon>
    </lineage>
</organism>
<name>A0A812KZC3_9DINO</name>
<keyword evidence="2" id="KW-0472">Membrane</keyword>
<feature type="region of interest" description="Disordered" evidence="1">
    <location>
        <begin position="878"/>
        <end position="925"/>
    </location>
</feature>
<evidence type="ECO:0000313" key="3">
    <source>
        <dbReference type="EMBL" id="CAE7232976.1"/>
    </source>
</evidence>
<sequence>GFGYLVPGTFGLAVRFDLANFSLSTVQTLDLSGLGDFMGAHLDVFASRIYFVTIYGRVVMAYLPDFSFGEEVPYSQLATEYTLEYHPSVIASWGRFSFVWDLSTTMMVLECKYVEVLAPPKTLLQFVMLDYNNASWTDVTWTITKIDGESVVRMMMIPMNASGGSWGDASYLIERENGAVVSNGTLGPPGADSRREFQEGHRELHEFHAIAGETLYLTVARGSSTEGLGWAVTDEFYGALAAADLEAGEDEKYPSRLPFVVPGVPLQVGFGHSQQAKFVDVYVEPFAELSLSVYNRGQRGGGVQTSPESIAWVLYDHNMDALLRSGASYEATFPVHTRFSPRTGIIFSEAISTTTSSSSATTTASSTSSSQTTSSTTRSTSSSSSTTTTSPTTTSPTSSSSTSTSSTATSSTTTSTSSRSTTATSTTTLSTTVTNTTSTATTATTSSTWTTSTTTTSTTSSSTTLSSTTTTTSTSSSTTVTRTSTTTSSTLQNNLALPAAVREDSPEGAVVVATLESVLLATKSSEGAVSTSTPTGNVTVVKLSGSAASSSNSTSTTNNRVVLQINNGGAADPQNEATVEVSVPLAVVEDLAQGQNVLLTVMTIAQEVSNTLPISNTDSQSVELTSSVMELSLVLEAAGAVTVANVSDLVEPIAFRLGGSSAVPGDMCAYFDPVAQSWSTRGMDIVDQETFVSLGLGLAHEMNGTWCLTTHTSLFAVVQVIPFASMWDPEAGTLNAEGYLLAGGIVGLVVCLMLCFACGLLSRRLRPAAAGKTEIQDTKGHLHVVTFSRSRVMAETKTVVSEDEDEHEETMDAKQKVYIRWDVDPGRFMRRLNQLKGHRWVSMDLGARRETGVKGSVTKEASQSYAKRSFRNMLQGVEEEETPTHQEGNQAGSPVARQGTVASEAFLGGVESNMTNGTNEEAEQW</sequence>
<keyword evidence="4" id="KW-1185">Reference proteome</keyword>
<dbReference type="PANTHER" id="PTHR35365:SF18">
    <property type="entry name" value="MUCIN-19-LIKE-RELATED"/>
    <property type="match status" value="1"/>
</dbReference>
<feature type="transmembrane region" description="Helical" evidence="2">
    <location>
        <begin position="739"/>
        <end position="762"/>
    </location>
</feature>
<keyword evidence="2" id="KW-0812">Transmembrane</keyword>
<evidence type="ECO:0000256" key="1">
    <source>
        <dbReference type="SAM" id="MobiDB-lite"/>
    </source>
</evidence>
<dbReference type="InterPro" id="IPR053121">
    <property type="entry name" value="Spore_Coat_Assembly"/>
</dbReference>
<gene>
    <name evidence="3" type="ORF">SNAT2548_LOCUS9685</name>
</gene>
<evidence type="ECO:0000313" key="4">
    <source>
        <dbReference type="Proteomes" id="UP000604046"/>
    </source>
</evidence>
<protein>
    <recommendedName>
        <fullName evidence="5">GPS domain-containing protein</fullName>
    </recommendedName>
</protein>
<reference evidence="3" key="1">
    <citation type="submission" date="2021-02" db="EMBL/GenBank/DDBJ databases">
        <authorList>
            <person name="Dougan E. K."/>
            <person name="Rhodes N."/>
            <person name="Thang M."/>
            <person name="Chan C."/>
        </authorList>
    </citation>
    <scope>NUCLEOTIDE SEQUENCE</scope>
</reference>
<evidence type="ECO:0000256" key="2">
    <source>
        <dbReference type="SAM" id="Phobius"/>
    </source>
</evidence>
<proteinExistence type="predicted"/>
<feature type="non-terminal residue" evidence="3">
    <location>
        <position position="1"/>
    </location>
</feature>
<feature type="region of interest" description="Disordered" evidence="1">
    <location>
        <begin position="357"/>
        <end position="490"/>
    </location>
</feature>
<accession>A0A812KZC3</accession>
<dbReference type="EMBL" id="CAJNDS010000775">
    <property type="protein sequence ID" value="CAE7232976.1"/>
    <property type="molecule type" value="Genomic_DNA"/>
</dbReference>
<dbReference type="PANTHER" id="PTHR35365">
    <property type="entry name" value="LP04239P"/>
    <property type="match status" value="1"/>
</dbReference>
<dbReference type="Proteomes" id="UP000604046">
    <property type="component" value="Unassembled WGS sequence"/>
</dbReference>
<keyword evidence="2" id="KW-1133">Transmembrane helix</keyword>